<keyword evidence="3" id="KW-0804">Transcription</keyword>
<dbReference type="Proteomes" id="UP000824120">
    <property type="component" value="Chromosome 6"/>
</dbReference>
<dbReference type="GO" id="GO:0046983">
    <property type="term" value="F:protein dimerization activity"/>
    <property type="evidence" value="ECO:0007669"/>
    <property type="project" value="InterPro"/>
</dbReference>
<dbReference type="SMART" id="SM00353">
    <property type="entry name" value="HLH"/>
    <property type="match status" value="1"/>
</dbReference>
<dbReference type="Pfam" id="PF00010">
    <property type="entry name" value="HLH"/>
    <property type="match status" value="1"/>
</dbReference>
<name>A0A9J5YUJ9_SOLCO</name>
<dbReference type="Gene3D" id="4.10.280.10">
    <property type="entry name" value="Helix-loop-helix DNA-binding domain"/>
    <property type="match status" value="1"/>
</dbReference>
<evidence type="ECO:0000256" key="5">
    <source>
        <dbReference type="SAM" id="Coils"/>
    </source>
</evidence>
<dbReference type="PANTHER" id="PTHR45959">
    <property type="entry name" value="BHLH TRANSCRIPTION FACTOR"/>
    <property type="match status" value="1"/>
</dbReference>
<dbReference type="EMBL" id="JACXVP010000006">
    <property type="protein sequence ID" value="KAG5603448.1"/>
    <property type="molecule type" value="Genomic_DNA"/>
</dbReference>
<sequence>MENTRFNNNNNNTTNGDEEAPFEFKNLLSEMFTSLPNQNPSTSNSLENIPKIAFSCSSPSSNSSSSSQNIISFGNNNVPVADSYFLEDNELDYDMITEKVMMSNNISNSSMAAKRICRSPLQSQDHLLAERKRRERFSQLFALLAKAIPQLKKLDKASILEDAIKYIGELQERVSSLEEAARTIRSSTNLIETTHATLVHKQYSHDDHVDDLESKRHEDINDIKVQILDKNVLIGIHCNKQMRSIFSIIAGIMENLHLTIHHIRVSPSNHTSLHYISILAEIDENVDIKVQDVEKAFELHLLTIQDSTQD</sequence>
<accession>A0A9J5YUJ9</accession>
<feature type="coiled-coil region" evidence="5">
    <location>
        <begin position="160"/>
        <end position="187"/>
    </location>
</feature>
<evidence type="ECO:0000259" key="6">
    <source>
        <dbReference type="PROSITE" id="PS50888"/>
    </source>
</evidence>
<gene>
    <name evidence="7" type="ORF">H5410_034818</name>
</gene>
<dbReference type="SUPFAM" id="SSF47459">
    <property type="entry name" value="HLH, helix-loop-helix DNA-binding domain"/>
    <property type="match status" value="1"/>
</dbReference>
<dbReference type="OrthoDB" id="1295402at2759"/>
<dbReference type="InterPro" id="IPR036638">
    <property type="entry name" value="HLH_DNA-bd_sf"/>
</dbReference>
<comment type="caution">
    <text evidence="7">The sequence shown here is derived from an EMBL/GenBank/DDBJ whole genome shotgun (WGS) entry which is preliminary data.</text>
</comment>
<keyword evidence="4" id="KW-0539">Nucleus</keyword>
<comment type="subcellular location">
    <subcellularLocation>
        <location evidence="1">Nucleus</location>
    </subcellularLocation>
</comment>
<evidence type="ECO:0000256" key="2">
    <source>
        <dbReference type="ARBA" id="ARBA00023015"/>
    </source>
</evidence>
<protein>
    <recommendedName>
        <fullName evidence="6">BHLH domain-containing protein</fullName>
    </recommendedName>
</protein>
<dbReference type="GO" id="GO:0005634">
    <property type="term" value="C:nucleus"/>
    <property type="evidence" value="ECO:0007669"/>
    <property type="project" value="UniProtKB-SubCell"/>
</dbReference>
<keyword evidence="8" id="KW-1185">Reference proteome</keyword>
<dbReference type="PROSITE" id="PS50888">
    <property type="entry name" value="BHLH"/>
    <property type="match status" value="1"/>
</dbReference>
<dbReference type="InterPro" id="IPR011598">
    <property type="entry name" value="bHLH_dom"/>
</dbReference>
<dbReference type="GO" id="GO:0080090">
    <property type="term" value="P:regulation of primary metabolic process"/>
    <property type="evidence" value="ECO:0007669"/>
    <property type="project" value="UniProtKB-ARBA"/>
</dbReference>
<evidence type="ECO:0000313" key="8">
    <source>
        <dbReference type="Proteomes" id="UP000824120"/>
    </source>
</evidence>
<dbReference type="InterPro" id="IPR054502">
    <property type="entry name" value="bHLH-TF_ACT-like_plant"/>
</dbReference>
<feature type="domain" description="BHLH" evidence="6">
    <location>
        <begin position="121"/>
        <end position="170"/>
    </location>
</feature>
<evidence type="ECO:0000256" key="1">
    <source>
        <dbReference type="ARBA" id="ARBA00004123"/>
    </source>
</evidence>
<keyword evidence="2" id="KW-0805">Transcription regulation</keyword>
<dbReference type="PANTHER" id="PTHR45959:SF22">
    <property type="entry name" value="TRANSCRIPTION FACTOR BHLH18-LIKE"/>
    <property type="match status" value="1"/>
</dbReference>
<keyword evidence="5" id="KW-0175">Coiled coil</keyword>
<dbReference type="Pfam" id="PF22754">
    <property type="entry name" value="bHLH-TF_ACT-like_plant"/>
    <property type="match status" value="1"/>
</dbReference>
<organism evidence="7 8">
    <name type="scientific">Solanum commersonii</name>
    <name type="common">Commerson's wild potato</name>
    <name type="synonym">Commerson's nightshade</name>
    <dbReference type="NCBI Taxonomy" id="4109"/>
    <lineage>
        <taxon>Eukaryota</taxon>
        <taxon>Viridiplantae</taxon>
        <taxon>Streptophyta</taxon>
        <taxon>Embryophyta</taxon>
        <taxon>Tracheophyta</taxon>
        <taxon>Spermatophyta</taxon>
        <taxon>Magnoliopsida</taxon>
        <taxon>eudicotyledons</taxon>
        <taxon>Gunneridae</taxon>
        <taxon>Pentapetalae</taxon>
        <taxon>asterids</taxon>
        <taxon>lamiids</taxon>
        <taxon>Solanales</taxon>
        <taxon>Solanaceae</taxon>
        <taxon>Solanoideae</taxon>
        <taxon>Solaneae</taxon>
        <taxon>Solanum</taxon>
    </lineage>
</organism>
<evidence type="ECO:0000256" key="4">
    <source>
        <dbReference type="ARBA" id="ARBA00023242"/>
    </source>
</evidence>
<evidence type="ECO:0000256" key="3">
    <source>
        <dbReference type="ARBA" id="ARBA00023163"/>
    </source>
</evidence>
<reference evidence="7 8" key="1">
    <citation type="submission" date="2020-09" db="EMBL/GenBank/DDBJ databases">
        <title>De no assembly of potato wild relative species, Solanum commersonii.</title>
        <authorList>
            <person name="Cho K."/>
        </authorList>
    </citation>
    <scope>NUCLEOTIDE SEQUENCE [LARGE SCALE GENOMIC DNA]</scope>
    <source>
        <strain evidence="7">LZ3.2</strain>
        <tissue evidence="7">Leaf</tissue>
    </source>
</reference>
<dbReference type="InterPro" id="IPR052610">
    <property type="entry name" value="bHLH_transcription_regulator"/>
</dbReference>
<proteinExistence type="predicted"/>
<evidence type="ECO:0000313" key="7">
    <source>
        <dbReference type="EMBL" id="KAG5603448.1"/>
    </source>
</evidence>
<dbReference type="AlphaFoldDB" id="A0A9J5YUJ9"/>